<dbReference type="SMART" id="SM00347">
    <property type="entry name" value="HTH_MARR"/>
    <property type="match status" value="1"/>
</dbReference>
<keyword evidence="4" id="KW-1185">Reference proteome</keyword>
<dbReference type="STRING" id="587636.SAMN05216199_2053"/>
<evidence type="ECO:0000313" key="3">
    <source>
        <dbReference type="EMBL" id="SES11618.1"/>
    </source>
</evidence>
<evidence type="ECO:0000259" key="2">
    <source>
        <dbReference type="PROSITE" id="PS50995"/>
    </source>
</evidence>
<name>A0A1H9UQJ1_9MICO</name>
<dbReference type="EMBL" id="FOHB01000003">
    <property type="protein sequence ID" value="SES11618.1"/>
    <property type="molecule type" value="Genomic_DNA"/>
</dbReference>
<reference evidence="4" key="1">
    <citation type="submission" date="2016-10" db="EMBL/GenBank/DDBJ databases">
        <authorList>
            <person name="Varghese N."/>
            <person name="Submissions S."/>
        </authorList>
    </citation>
    <scope>NUCLEOTIDE SEQUENCE [LARGE SCALE GENOMIC DNA]</scope>
    <source>
        <strain evidence="4">CGMCC 1.6963</strain>
    </source>
</reference>
<evidence type="ECO:0000313" key="4">
    <source>
        <dbReference type="Proteomes" id="UP000199019"/>
    </source>
</evidence>
<dbReference type="Gene3D" id="1.10.10.10">
    <property type="entry name" value="Winged helix-like DNA-binding domain superfamily/Winged helix DNA-binding domain"/>
    <property type="match status" value="1"/>
</dbReference>
<feature type="region of interest" description="Disordered" evidence="1">
    <location>
        <begin position="145"/>
        <end position="164"/>
    </location>
</feature>
<dbReference type="PANTHER" id="PTHR39515:SF2">
    <property type="entry name" value="HTH-TYPE TRANSCRIPTIONAL REGULATOR RV0880"/>
    <property type="match status" value="1"/>
</dbReference>
<dbReference type="PANTHER" id="PTHR39515">
    <property type="entry name" value="CONSERVED PROTEIN"/>
    <property type="match status" value="1"/>
</dbReference>
<evidence type="ECO:0000256" key="1">
    <source>
        <dbReference type="SAM" id="MobiDB-lite"/>
    </source>
</evidence>
<feature type="domain" description="HTH marR-type" evidence="2">
    <location>
        <begin position="1"/>
        <end position="138"/>
    </location>
</feature>
<dbReference type="InterPro" id="IPR036388">
    <property type="entry name" value="WH-like_DNA-bd_sf"/>
</dbReference>
<dbReference type="Pfam" id="PF01047">
    <property type="entry name" value="MarR"/>
    <property type="match status" value="1"/>
</dbReference>
<dbReference type="Proteomes" id="UP000199019">
    <property type="component" value="Unassembled WGS sequence"/>
</dbReference>
<organism evidence="3 4">
    <name type="scientific">Pedococcus cremeus</name>
    <dbReference type="NCBI Taxonomy" id="587636"/>
    <lineage>
        <taxon>Bacteria</taxon>
        <taxon>Bacillati</taxon>
        <taxon>Actinomycetota</taxon>
        <taxon>Actinomycetes</taxon>
        <taxon>Micrococcales</taxon>
        <taxon>Intrasporangiaceae</taxon>
        <taxon>Pedococcus</taxon>
    </lineage>
</organism>
<accession>A0A1H9UQJ1</accession>
<dbReference type="PROSITE" id="PS50995">
    <property type="entry name" value="HTH_MARR_2"/>
    <property type="match status" value="1"/>
</dbReference>
<dbReference type="InterPro" id="IPR000835">
    <property type="entry name" value="HTH_MarR-typ"/>
</dbReference>
<dbReference type="AlphaFoldDB" id="A0A1H9UQJ1"/>
<dbReference type="InterPro" id="IPR036390">
    <property type="entry name" value="WH_DNA-bd_sf"/>
</dbReference>
<dbReference type="GO" id="GO:0003700">
    <property type="term" value="F:DNA-binding transcription factor activity"/>
    <property type="evidence" value="ECO:0007669"/>
    <property type="project" value="InterPro"/>
</dbReference>
<dbReference type="OrthoDB" id="9804055at2"/>
<proteinExistence type="predicted"/>
<dbReference type="InterPro" id="IPR052526">
    <property type="entry name" value="HTH-type_Bedaq_tolerance"/>
</dbReference>
<protein>
    <submittedName>
        <fullName evidence="3">Transcriptional regulator, MarR family</fullName>
    </submittedName>
</protein>
<dbReference type="SUPFAM" id="SSF46785">
    <property type="entry name" value="Winged helix' DNA-binding domain"/>
    <property type="match status" value="1"/>
</dbReference>
<gene>
    <name evidence="3" type="ORF">SAMN05216199_2053</name>
</gene>
<sequence>MLADVIARLRRAMRRAARAADPQSPLSVAQLELMSYLAENPGARPSELARLLRLAPNSVTTLVNGLGSRELITRSAGPSDRRTVSLNLTPAGAHAVRQWQETNTAILGGALSELHPAWRHVLSGALPALNELIDAIDAVAERATGPTQLEGGQQGAPASEPPIS</sequence>